<evidence type="ECO:0000313" key="3">
    <source>
        <dbReference type="Proteomes" id="UP000019116"/>
    </source>
</evidence>
<protein>
    <recommendedName>
        <fullName evidence="1">F-box domain-containing protein</fullName>
    </recommendedName>
</protein>
<evidence type="ECO:0000259" key="1">
    <source>
        <dbReference type="PROSITE" id="PS50181"/>
    </source>
</evidence>
<dbReference type="EnsemblPlants" id="TraesCS3B02G403900.1">
    <property type="protein sequence ID" value="TraesCS3B02G403900.1"/>
    <property type="gene ID" value="TraesCS3B02G403900"/>
</dbReference>
<dbReference type="STRING" id="4565.A0A3B6FWZ0"/>
<dbReference type="InterPro" id="IPR013187">
    <property type="entry name" value="F-box-assoc_dom_typ3"/>
</dbReference>
<dbReference type="OMA" id="FHIARCQ"/>
<dbReference type="Gramene" id="TraesCS3B02G403900.1">
    <property type="protein sequence ID" value="TraesCS3B02G403900.1"/>
    <property type="gene ID" value="TraesCS3B02G403900"/>
</dbReference>
<reference evidence="2" key="1">
    <citation type="submission" date="2018-08" db="EMBL/GenBank/DDBJ databases">
        <authorList>
            <person name="Rossello M."/>
        </authorList>
    </citation>
    <scope>NUCLEOTIDE SEQUENCE [LARGE SCALE GENOMIC DNA]</scope>
    <source>
        <strain evidence="2">cv. Chinese Spring</strain>
    </source>
</reference>
<dbReference type="OrthoDB" id="591557at2759"/>
<dbReference type="Proteomes" id="UP000019116">
    <property type="component" value="Chromosome 3B"/>
</dbReference>
<name>A0A3B6FWZ0_WHEAT</name>
<dbReference type="Gene3D" id="1.20.1280.50">
    <property type="match status" value="1"/>
</dbReference>
<dbReference type="PANTHER" id="PTHR31672">
    <property type="entry name" value="BNACNNG10540D PROTEIN"/>
    <property type="match status" value="1"/>
</dbReference>
<sequence>MSDLDWALKMDSSRGEDTMPREVTKGRRRGVHMATARDGCAASLPYEMIMEVLQWLPIKSVFRFRAVCRSWAALLSSDEFRRLHMAAAKAARRPAPPAKLMYISPTATFDSTTVYSCSFSRSSSSGRPRDRGDLLFTIEGARGNCVEVVTPAPCHGLTLLYDALDTAYYICNAATRAATRLPPSAVRGSKSTAGLGFDAHTDEHKVVRLINGLVHERDLKLVRCEVYTTGGRFGDCWRPAAGGVPSNLREFARAAVSNACTNKLSPVFANGCLHWLMNPSYFITTPSVAIMSFSVAEETFACIRSPPFWVPGAPPASWLASSGEQLMEMDEQLCLVRNRIPHGSNTLEIWKLLDYSSDDWLLNHRIHLSGHLARDLRQSQILRVIGSFRSYRSPRKKIIITTSMHKIFNKYQKMVHTYDPRSEALETILSITETHSIPEYACPSSRFGFIQETLAPVHRTDEALSSDLAKVTREILLRLPAKSAIQYKFVCKKWFRLIESENFIRSYFQHKNMDKRPKFMLVVKSTGQLSFSFAPLNKCLQEAPSHSTLLDTKVVCSKPCHGLNLVSTETKDYLCNPCTGFHRVYRNLGPNLHLPSRMPKAEEHAFTVGNKNVGLTFSPSTRQHVIVEIFYHRKDFKSRQYDMTCALYWCNSWSAAQQISVPPLPVNDMPPAYVEGMLYWMSEPRLGQCCEWAIVSFNLAKRTFDVVPCPSWFARWNSRNSCRAFVVELEGVLCAVLADPVADILDVWKLEHGQWGRAYTINLEACPGYSLKTSIVVPLAVGPDHGRILLNTGRKIGLYDPVEQTILNLHSLDQVQLASSPLLDMPSTSSGNSLTCSKEELAAEMNRMDSEIIPFVPMLYEESLACYSSVRKAKMLWK</sequence>
<dbReference type="CDD" id="cd22157">
    <property type="entry name" value="F-box_AtFBW1-like"/>
    <property type="match status" value="1"/>
</dbReference>
<accession>A0A3B6FWZ0</accession>
<dbReference type="AlphaFoldDB" id="A0A3B6FWZ0"/>
<dbReference type="Gramene" id="TraesPARA_EIv1.0_0949490.1">
    <property type="protein sequence ID" value="TraesPARA_EIv1.0_0949490.1.CDS"/>
    <property type="gene ID" value="TraesPARA_EIv1.0_0949490"/>
</dbReference>
<dbReference type="Pfam" id="PF00646">
    <property type="entry name" value="F-box"/>
    <property type="match status" value="2"/>
</dbReference>
<dbReference type="PANTHER" id="PTHR31672:SF2">
    <property type="entry name" value="F-BOX DOMAIN-CONTAINING PROTEIN"/>
    <property type="match status" value="1"/>
</dbReference>
<dbReference type="SMART" id="SM00256">
    <property type="entry name" value="FBOX"/>
    <property type="match status" value="2"/>
</dbReference>
<dbReference type="InterPro" id="IPR017451">
    <property type="entry name" value="F-box-assoc_interact_dom"/>
</dbReference>
<dbReference type="PROSITE" id="PS50181">
    <property type="entry name" value="FBOX"/>
    <property type="match status" value="1"/>
</dbReference>
<dbReference type="InterPro" id="IPR050796">
    <property type="entry name" value="SCF_F-box_component"/>
</dbReference>
<feature type="domain" description="F-box" evidence="1">
    <location>
        <begin position="38"/>
        <end position="83"/>
    </location>
</feature>
<organism evidence="2">
    <name type="scientific">Triticum aestivum</name>
    <name type="common">Wheat</name>
    <dbReference type="NCBI Taxonomy" id="4565"/>
    <lineage>
        <taxon>Eukaryota</taxon>
        <taxon>Viridiplantae</taxon>
        <taxon>Streptophyta</taxon>
        <taxon>Embryophyta</taxon>
        <taxon>Tracheophyta</taxon>
        <taxon>Spermatophyta</taxon>
        <taxon>Magnoliopsida</taxon>
        <taxon>Liliopsida</taxon>
        <taxon>Poales</taxon>
        <taxon>Poaceae</taxon>
        <taxon>BOP clade</taxon>
        <taxon>Pooideae</taxon>
        <taxon>Triticodae</taxon>
        <taxon>Triticeae</taxon>
        <taxon>Triticinae</taxon>
        <taxon>Triticum</taxon>
    </lineage>
</organism>
<proteinExistence type="predicted"/>
<dbReference type="InterPro" id="IPR001810">
    <property type="entry name" value="F-box_dom"/>
</dbReference>
<dbReference type="Pfam" id="PF08268">
    <property type="entry name" value="FBA_3"/>
    <property type="match status" value="1"/>
</dbReference>
<evidence type="ECO:0000313" key="2">
    <source>
        <dbReference type="EnsemblPlants" id="TraesCS3B02G403900.1"/>
    </source>
</evidence>
<dbReference type="Gramene" id="TraesCS3B03G1006100.1">
    <property type="protein sequence ID" value="TraesCS3B03G1006100.1.CDS"/>
    <property type="gene ID" value="TraesCS3B03G1006100"/>
</dbReference>
<reference evidence="2" key="2">
    <citation type="submission" date="2018-10" db="UniProtKB">
        <authorList>
            <consortium name="EnsemblPlants"/>
        </authorList>
    </citation>
    <scope>IDENTIFICATION</scope>
</reference>
<dbReference type="SUPFAM" id="SSF81383">
    <property type="entry name" value="F-box domain"/>
    <property type="match status" value="2"/>
</dbReference>
<keyword evidence="3" id="KW-1185">Reference proteome</keyword>
<dbReference type="NCBIfam" id="TIGR01640">
    <property type="entry name" value="F_box_assoc_1"/>
    <property type="match status" value="1"/>
</dbReference>
<dbReference type="InterPro" id="IPR036047">
    <property type="entry name" value="F-box-like_dom_sf"/>
</dbReference>